<dbReference type="RefSeq" id="WP_200272100.1">
    <property type="nucleotide sequence ID" value="NZ_JAENHN010000050.1"/>
</dbReference>
<protein>
    <submittedName>
        <fullName evidence="1">Uncharacterized protein</fullName>
    </submittedName>
</protein>
<sequence length="159" mass="17841">MGNPSSLAKIGGESSALPSNLLTKEAIIKELDGVTPKSTEIANAIKNGDLKVTTISDRLFDMWVGEGAQARAVGDHLYLRSSSKSYYSDVVHEGIHGTDFLNGYGAGKTKTTWQWEKRAYYYERQFQINSGRPVDYKTLPQMLYHIKHNYPEVLRNPND</sequence>
<evidence type="ECO:0000313" key="1">
    <source>
        <dbReference type="EMBL" id="MBK1812669.1"/>
    </source>
</evidence>
<keyword evidence="2" id="KW-1185">Reference proteome</keyword>
<reference evidence="2" key="1">
    <citation type="submission" date="2021-01" db="EMBL/GenBank/DDBJ databases">
        <title>Genome public.</title>
        <authorList>
            <person name="Liu C."/>
            <person name="Sun Q."/>
        </authorList>
    </citation>
    <scope>NUCLEOTIDE SEQUENCE [LARGE SCALE GENOMIC DNA]</scope>
    <source>
        <strain evidence="2">YIM B02505</strain>
    </source>
</reference>
<gene>
    <name evidence="1" type="ORF">JHL18_18780</name>
</gene>
<evidence type="ECO:0000313" key="2">
    <source>
        <dbReference type="Proteomes" id="UP000596739"/>
    </source>
</evidence>
<name>A0ABS1ETK6_9CLOT</name>
<organism evidence="1 2">
    <name type="scientific">Clostridium yunnanense</name>
    <dbReference type="NCBI Taxonomy" id="2800325"/>
    <lineage>
        <taxon>Bacteria</taxon>
        <taxon>Bacillati</taxon>
        <taxon>Bacillota</taxon>
        <taxon>Clostridia</taxon>
        <taxon>Eubacteriales</taxon>
        <taxon>Clostridiaceae</taxon>
        <taxon>Clostridium</taxon>
    </lineage>
</organism>
<proteinExistence type="predicted"/>
<accession>A0ABS1ETK6</accession>
<dbReference type="EMBL" id="JAENHN010000050">
    <property type="protein sequence ID" value="MBK1812669.1"/>
    <property type="molecule type" value="Genomic_DNA"/>
</dbReference>
<dbReference type="Proteomes" id="UP000596739">
    <property type="component" value="Unassembled WGS sequence"/>
</dbReference>
<comment type="caution">
    <text evidence="1">The sequence shown here is derived from an EMBL/GenBank/DDBJ whole genome shotgun (WGS) entry which is preliminary data.</text>
</comment>